<dbReference type="Gene3D" id="3.30.720.120">
    <property type="match status" value="1"/>
</dbReference>
<keyword evidence="3" id="KW-1185">Reference proteome</keyword>
<dbReference type="AlphaFoldDB" id="A0A1Q2HV35"/>
<gene>
    <name evidence="2" type="ORF">CGLAU_03400</name>
</gene>
<reference evidence="2 3" key="1">
    <citation type="submission" date="2016-12" db="EMBL/GenBank/DDBJ databases">
        <authorList>
            <person name="Song W.-J."/>
            <person name="Kurnit D.M."/>
        </authorList>
    </citation>
    <scope>NUCLEOTIDE SEQUENCE [LARGE SCALE GENOMIC DNA]</scope>
    <source>
        <strain evidence="2 3">DSM 30827</strain>
    </source>
</reference>
<dbReference type="EMBL" id="CP019688">
    <property type="protein sequence ID" value="AQQ14660.1"/>
    <property type="molecule type" value="Genomic_DNA"/>
</dbReference>
<dbReference type="InterPro" id="IPR029068">
    <property type="entry name" value="Glyas_Bleomycin-R_OHBP_Dase"/>
</dbReference>
<evidence type="ECO:0000313" key="2">
    <source>
        <dbReference type="EMBL" id="AQQ14660.1"/>
    </source>
</evidence>
<dbReference type="Gene3D" id="3.30.720.110">
    <property type="match status" value="1"/>
</dbReference>
<dbReference type="OrthoDB" id="9798201at2"/>
<evidence type="ECO:0000313" key="3">
    <source>
        <dbReference type="Proteomes" id="UP000217209"/>
    </source>
</evidence>
<accession>A0A1Q2HV35</accession>
<protein>
    <submittedName>
        <fullName evidence="2">Glyoxalase-like domain protein</fullName>
    </submittedName>
</protein>
<dbReference type="Pfam" id="PF00903">
    <property type="entry name" value="Glyoxalase"/>
    <property type="match status" value="1"/>
</dbReference>
<dbReference type="SUPFAM" id="SSF54593">
    <property type="entry name" value="Glyoxalase/Bleomycin resistance protein/Dihydroxybiphenyl dioxygenase"/>
    <property type="match status" value="1"/>
</dbReference>
<organism evidence="2 3">
    <name type="scientific">Corynebacterium glaucum</name>
    <dbReference type="NCBI Taxonomy" id="187491"/>
    <lineage>
        <taxon>Bacteria</taxon>
        <taxon>Bacillati</taxon>
        <taxon>Actinomycetota</taxon>
        <taxon>Actinomycetes</taxon>
        <taxon>Mycobacteriales</taxon>
        <taxon>Corynebacteriaceae</taxon>
        <taxon>Corynebacterium</taxon>
    </lineage>
</organism>
<evidence type="ECO:0000259" key="1">
    <source>
        <dbReference type="Pfam" id="PF00903"/>
    </source>
</evidence>
<sequence length="137" mass="15226">MVITSTYPVLMSNDVAQAAKFYVDYFNFEPTFSSDWYASLRHGDFELAILDQHHETIPTGYSSAPAGILFNIEVDDADAVYTDLVATRGLDTALELRDEAFGQRHFILIGPDNVLVDVIEPIDPSQEFQAAYADSAK</sequence>
<proteinExistence type="predicted"/>
<dbReference type="Proteomes" id="UP000217209">
    <property type="component" value="Chromosome"/>
</dbReference>
<name>A0A1Q2HV35_9CORY</name>
<dbReference type="KEGG" id="cgv:CGLAU_03400"/>
<feature type="domain" description="Glyoxalase/fosfomycin resistance/dioxygenase" evidence="1">
    <location>
        <begin position="9"/>
        <end position="116"/>
    </location>
</feature>
<dbReference type="InterPro" id="IPR004360">
    <property type="entry name" value="Glyas_Fos-R_dOase_dom"/>
</dbReference>